<evidence type="ECO:0000313" key="6">
    <source>
        <dbReference type="Proteomes" id="UP001408789"/>
    </source>
</evidence>
<dbReference type="Gene3D" id="1.20.920.10">
    <property type="entry name" value="Bromodomain-like"/>
    <property type="match status" value="1"/>
</dbReference>
<dbReference type="InterPro" id="IPR036427">
    <property type="entry name" value="Bromodomain-like_sf"/>
</dbReference>
<dbReference type="SUPFAM" id="SSF47370">
    <property type="entry name" value="Bromodomain"/>
    <property type="match status" value="1"/>
</dbReference>
<keyword evidence="1 2" id="KW-0103">Bromodomain</keyword>
<dbReference type="AlphaFoldDB" id="A0AAP0DJ21"/>
<dbReference type="InterPro" id="IPR018359">
    <property type="entry name" value="Bromodomain_CS"/>
</dbReference>
<name>A0AAP0DJ21_9ASTR</name>
<accession>A0AAP0DJ21</accession>
<dbReference type="PROSITE" id="PS50014">
    <property type="entry name" value="BROMODOMAIN_2"/>
    <property type="match status" value="1"/>
</dbReference>
<organism evidence="5 6">
    <name type="scientific">Deinandra increscens subsp. villosa</name>
    <dbReference type="NCBI Taxonomy" id="3103831"/>
    <lineage>
        <taxon>Eukaryota</taxon>
        <taxon>Viridiplantae</taxon>
        <taxon>Streptophyta</taxon>
        <taxon>Embryophyta</taxon>
        <taxon>Tracheophyta</taxon>
        <taxon>Spermatophyta</taxon>
        <taxon>Magnoliopsida</taxon>
        <taxon>eudicotyledons</taxon>
        <taxon>Gunneridae</taxon>
        <taxon>Pentapetalae</taxon>
        <taxon>asterids</taxon>
        <taxon>campanulids</taxon>
        <taxon>Asterales</taxon>
        <taxon>Asteraceae</taxon>
        <taxon>Asteroideae</taxon>
        <taxon>Heliantheae alliance</taxon>
        <taxon>Madieae</taxon>
        <taxon>Madiinae</taxon>
        <taxon>Deinandra</taxon>
    </lineage>
</organism>
<feature type="compositionally biased region" description="Acidic residues" evidence="3">
    <location>
        <begin position="63"/>
        <end position="73"/>
    </location>
</feature>
<dbReference type="CDD" id="cd04369">
    <property type="entry name" value="Bromodomain"/>
    <property type="match status" value="1"/>
</dbReference>
<evidence type="ECO:0000256" key="2">
    <source>
        <dbReference type="PROSITE-ProRule" id="PRU00035"/>
    </source>
</evidence>
<evidence type="ECO:0000256" key="1">
    <source>
        <dbReference type="ARBA" id="ARBA00023117"/>
    </source>
</evidence>
<dbReference type="PRINTS" id="PR00503">
    <property type="entry name" value="BROMODOMAIN"/>
</dbReference>
<feature type="compositionally biased region" description="Polar residues" evidence="3">
    <location>
        <begin position="104"/>
        <end position="117"/>
    </location>
</feature>
<dbReference type="InterPro" id="IPR051831">
    <property type="entry name" value="Bromodomain_contain_prot"/>
</dbReference>
<dbReference type="PANTHER" id="PTHR22881:SF31">
    <property type="entry name" value="CHROMATIN REMODELER BROMODOMAIN FAMILY"/>
    <property type="match status" value="1"/>
</dbReference>
<evidence type="ECO:0000313" key="5">
    <source>
        <dbReference type="EMBL" id="KAK9073642.1"/>
    </source>
</evidence>
<feature type="compositionally biased region" description="Gly residues" evidence="3">
    <location>
        <begin position="1"/>
        <end position="11"/>
    </location>
</feature>
<dbReference type="SMART" id="SM00297">
    <property type="entry name" value="BROMO"/>
    <property type="match status" value="1"/>
</dbReference>
<dbReference type="PANTHER" id="PTHR22881">
    <property type="entry name" value="BROMODOMAIN CONTAINING PROTEIN"/>
    <property type="match status" value="1"/>
</dbReference>
<feature type="region of interest" description="Disordered" evidence="3">
    <location>
        <begin position="1"/>
        <end position="74"/>
    </location>
</feature>
<feature type="region of interest" description="Disordered" evidence="3">
    <location>
        <begin position="293"/>
        <end position="353"/>
    </location>
</feature>
<evidence type="ECO:0000259" key="4">
    <source>
        <dbReference type="PROSITE" id="PS50014"/>
    </source>
</evidence>
<sequence length="721" mass="79843">MGKVGGGGSGGATAAKKKKGRPSLLDLQKRAIEQQKVQNHHQLQRRSNRRNPTSTSADAGSVGEDEYYDDDDDERKQKKVKLVVRLPQSDQQLHLSSDLIRSSSVNSASYGSDSNADADNPRVKSGSGGVVADHQGEKFLKAMDTLHGLNHKPFCYILEQYAIFHEGFCLLIFDCNFFAGSPMELGPTTPLPDRKLLVFILDRLQKKDTHAVFSEPVDPNELPDYHEIIKQPMDFGTVRSKLDEGLYSNLEELESDVYLICSNAMQYNSSDTIYFRQARSIQELAKRDFENLRQEGEDGELQPKVVKRGRPPGKQVKKTPGRPPLDRVGPESTSGATLATTEDNTNESTPYNLRKAPPMLYRFQADGLLGSHRSRNGEHYSELMSDWNEEFPERIRKADMKYGNKNLIIDETRRDSYKQYHPSAYAYESSLLSNFSGERKQLLAVGLHAEHGYARSLARFAANLGPIVWKIASKKIEKALPPGTKFGPGVVGENDPPLPSPFIPPGNPRPMPGLVTDSIPNILQTPSTSGSIPSTSNHPKVEMTEPDSGLRTSSSSHHVRNGFNSVFGSTPSVEHEREGEMVVGPGKSTCWQQVPPSSTPSPFTDAVQPELNVGSLFIEPDLELRVDLKPASKFRLEDLADALLTTNFSDDELQVLSPPKMEILSSIPISIPKSSTSKKRKTRSSTVASVHPLAELSLSELIAHTQASHDRYMSNFPDYKH</sequence>
<feature type="compositionally biased region" description="Basic residues" evidence="3">
    <location>
        <begin position="305"/>
        <end position="320"/>
    </location>
</feature>
<feature type="compositionally biased region" description="Basic residues" evidence="3">
    <location>
        <begin position="38"/>
        <end position="49"/>
    </location>
</feature>
<reference evidence="5 6" key="1">
    <citation type="submission" date="2024-04" db="EMBL/GenBank/DDBJ databases">
        <title>The reference genome of an endangered Asteraceae, Deinandra increscens subsp. villosa, native to the Central Coast of California.</title>
        <authorList>
            <person name="Guilliams M."/>
            <person name="Hasenstab-Lehman K."/>
            <person name="Meyer R."/>
            <person name="Mcevoy S."/>
        </authorList>
    </citation>
    <scope>NUCLEOTIDE SEQUENCE [LARGE SCALE GENOMIC DNA]</scope>
    <source>
        <tissue evidence="5">Leaf</tissue>
    </source>
</reference>
<dbReference type="EMBL" id="JBCNJP010000008">
    <property type="protein sequence ID" value="KAK9073642.1"/>
    <property type="molecule type" value="Genomic_DNA"/>
</dbReference>
<feature type="compositionally biased region" description="Low complexity" evidence="3">
    <location>
        <begin position="526"/>
        <end position="536"/>
    </location>
</feature>
<dbReference type="PROSITE" id="PS00633">
    <property type="entry name" value="BROMODOMAIN_1"/>
    <property type="match status" value="1"/>
</dbReference>
<dbReference type="InterPro" id="IPR001487">
    <property type="entry name" value="Bromodomain"/>
</dbReference>
<dbReference type="Proteomes" id="UP001408789">
    <property type="component" value="Unassembled WGS sequence"/>
</dbReference>
<feature type="region of interest" description="Disordered" evidence="3">
    <location>
        <begin position="104"/>
        <end position="130"/>
    </location>
</feature>
<dbReference type="Pfam" id="PF00439">
    <property type="entry name" value="Bromodomain"/>
    <property type="match status" value="1"/>
</dbReference>
<feature type="domain" description="Bromo" evidence="4">
    <location>
        <begin position="205"/>
        <end position="275"/>
    </location>
</feature>
<keyword evidence="6" id="KW-1185">Reference proteome</keyword>
<protein>
    <recommendedName>
        <fullName evidence="4">Bromo domain-containing protein</fullName>
    </recommendedName>
</protein>
<feature type="region of interest" description="Disordered" evidence="3">
    <location>
        <begin position="526"/>
        <end position="574"/>
    </location>
</feature>
<feature type="compositionally biased region" description="Polar residues" evidence="3">
    <location>
        <begin position="550"/>
        <end position="572"/>
    </location>
</feature>
<comment type="caution">
    <text evidence="5">The sequence shown here is derived from an EMBL/GenBank/DDBJ whole genome shotgun (WGS) entry which is preliminary data.</text>
</comment>
<feature type="compositionally biased region" description="Polar residues" evidence="3">
    <location>
        <begin position="331"/>
        <end position="351"/>
    </location>
</feature>
<evidence type="ECO:0000256" key="3">
    <source>
        <dbReference type="SAM" id="MobiDB-lite"/>
    </source>
</evidence>
<gene>
    <name evidence="5" type="ORF">SSX86_006236</name>
</gene>
<proteinExistence type="predicted"/>